<proteinExistence type="predicted"/>
<reference evidence="1 2" key="1">
    <citation type="submission" date="2014-09" db="EMBL/GenBank/DDBJ databases">
        <authorList>
            <person name="Martin A.A."/>
        </authorList>
    </citation>
    <scope>NUCLEOTIDE SEQUENCE</scope>
    <source>
        <strain evidence="2">ED321</strain>
        <strain evidence="1">ED321 Heterogonic</strain>
    </source>
</reference>
<accession>A0A090L485</accession>
<dbReference type="RefSeq" id="XP_024501471.1">
    <property type="nucleotide sequence ID" value="XM_024647389.1"/>
</dbReference>
<dbReference type="Gene3D" id="3.80.10.10">
    <property type="entry name" value="Ribonuclease Inhibitor"/>
    <property type="match status" value="1"/>
</dbReference>
<evidence type="ECO:0000313" key="2">
    <source>
        <dbReference type="Proteomes" id="UP000035682"/>
    </source>
</evidence>
<reference evidence="3" key="2">
    <citation type="submission" date="2020-12" db="UniProtKB">
        <authorList>
            <consortium name="WormBaseParasite"/>
        </authorList>
    </citation>
    <scope>IDENTIFICATION</scope>
</reference>
<sequence>MEETGMSNNLFLEKILDVGLIFHKLKNEYLSSADVFNLCLTSPTVSNIISDYSTKMYIGIECDYDSYSFNNSTMSGPYPFFIRTEDVGREKNTFKFVFEQPKKTLYIELGMYENETDITNKIQDYSEWFIDPTYKAIQFTSCRIEKFEQFMKILCSSESSSITTLEAFPLFHVIEYYLKLNESYTVELERFTSLCRIEYEMDGVAGVTIFDERIANALVYGLRNRPGASINLNWRLPHREIHLIEEGHRIVNLFELIFSKCVTYGISVSLAINVNILKMIVEAYHIHPVNIISLKLYNYTENNPAVVEYLTGTEEFFPSVKLFTINFSCPCFKGLKYVGLEAFKKMKSVETLTINFCKIHGISERSANIVNNIPTGVRYLFLNNFSRYSQAIFECLSAECPNLKALIIDSSKMDIKYIGTSSYFTSFTKLNALRHDCLRQIVTYPTSLKILVIRCNLDSQNCFCGTFIQDNLFFRHHTVFVIGEYYKIHFYHNDFKHLMDYLKFDSELILTRL</sequence>
<dbReference type="EMBL" id="LN609528">
    <property type="protein sequence ID" value="CEF62269.1"/>
    <property type="molecule type" value="Genomic_DNA"/>
</dbReference>
<gene>
    <name evidence="1 3 4" type="ORF">SRAE_1000054200</name>
</gene>
<keyword evidence="2" id="KW-1185">Reference proteome</keyword>
<dbReference type="AlphaFoldDB" id="A0A090L485"/>
<evidence type="ECO:0000313" key="3">
    <source>
        <dbReference type="WBParaSite" id="SRAE_1000054200.1"/>
    </source>
</evidence>
<dbReference type="SUPFAM" id="SSF52047">
    <property type="entry name" value="RNI-like"/>
    <property type="match status" value="1"/>
</dbReference>
<dbReference type="WBParaSite" id="SRAE_1000054200.1">
    <property type="protein sequence ID" value="SRAE_1000054200.1"/>
    <property type="gene ID" value="WBGene00257139"/>
</dbReference>
<dbReference type="Proteomes" id="UP000035682">
    <property type="component" value="Unplaced"/>
</dbReference>
<dbReference type="CTD" id="36374634"/>
<dbReference type="GeneID" id="36374634"/>
<protein>
    <submittedName>
        <fullName evidence="3">F-box domain-containing protein</fullName>
    </submittedName>
</protein>
<dbReference type="InterPro" id="IPR032675">
    <property type="entry name" value="LRR_dom_sf"/>
</dbReference>
<evidence type="ECO:0000313" key="4">
    <source>
        <dbReference type="WormBase" id="SRAE_1000054200"/>
    </source>
</evidence>
<organism evidence="1">
    <name type="scientific">Strongyloides ratti</name>
    <name type="common">Parasitic roundworm</name>
    <dbReference type="NCBI Taxonomy" id="34506"/>
    <lineage>
        <taxon>Eukaryota</taxon>
        <taxon>Metazoa</taxon>
        <taxon>Ecdysozoa</taxon>
        <taxon>Nematoda</taxon>
        <taxon>Chromadorea</taxon>
        <taxon>Rhabditida</taxon>
        <taxon>Tylenchina</taxon>
        <taxon>Panagrolaimomorpha</taxon>
        <taxon>Strongyloidoidea</taxon>
        <taxon>Strongyloididae</taxon>
        <taxon>Strongyloides</taxon>
    </lineage>
</organism>
<dbReference type="WormBase" id="SRAE_1000054200">
    <property type="protein sequence ID" value="SRP07697"/>
    <property type="gene ID" value="WBGene00257139"/>
</dbReference>
<name>A0A090L485_STRRB</name>
<evidence type="ECO:0000313" key="1">
    <source>
        <dbReference type="EMBL" id="CEF62269.1"/>
    </source>
</evidence>